<evidence type="ECO:0000313" key="3">
    <source>
        <dbReference type="WBParaSite" id="Gr19_v10_g14474.t1"/>
    </source>
</evidence>
<keyword evidence="2" id="KW-1185">Reference proteome</keyword>
<dbReference type="WBParaSite" id="Gr19_v10_g14474.t1">
    <property type="protein sequence ID" value="Gr19_v10_g14474.t1"/>
    <property type="gene ID" value="Gr19_v10_g14474"/>
</dbReference>
<dbReference type="PANTHER" id="PTHR46060">
    <property type="entry name" value="MARINER MOS1 TRANSPOSASE-LIKE PROTEIN"/>
    <property type="match status" value="1"/>
</dbReference>
<dbReference type="InterPro" id="IPR052709">
    <property type="entry name" value="Transposase-MT_Hybrid"/>
</dbReference>
<proteinExistence type="predicted"/>
<dbReference type="InterPro" id="IPR036397">
    <property type="entry name" value="RNaseH_sf"/>
</dbReference>
<sequence>MKSGARTYGVILQHDNARPHTANMIKMALQELGWEVLPHPPYSPDVAPSDYHLFRSLSNALSGVTFENAAALQIWLDQFFASKPPIFFKRGIEKLPGQLRRLRARIAQLERQQTINSPISSASFDLLAQNGNDAADTLGDQNDEIKPNNDKQSKAKHEEEQTKFDQLEPLREKIKQIELELKGIKQLRGGQIMEEYQNKQQQTIIDAFIEKLTGMVGIPKFFVVVGSHP</sequence>
<organism evidence="2 3">
    <name type="scientific">Globodera rostochiensis</name>
    <name type="common">Golden nematode worm</name>
    <name type="synonym">Heterodera rostochiensis</name>
    <dbReference type="NCBI Taxonomy" id="31243"/>
    <lineage>
        <taxon>Eukaryota</taxon>
        <taxon>Metazoa</taxon>
        <taxon>Ecdysozoa</taxon>
        <taxon>Nematoda</taxon>
        <taxon>Chromadorea</taxon>
        <taxon>Rhabditida</taxon>
        <taxon>Tylenchina</taxon>
        <taxon>Tylenchomorpha</taxon>
        <taxon>Tylenchoidea</taxon>
        <taxon>Heteroderidae</taxon>
        <taxon>Heteroderinae</taxon>
        <taxon>Globodera</taxon>
    </lineage>
</organism>
<dbReference type="AlphaFoldDB" id="A0A914H9D1"/>
<dbReference type="PANTHER" id="PTHR46060:SF1">
    <property type="entry name" value="MARINER MOS1 TRANSPOSASE-LIKE PROTEIN"/>
    <property type="match status" value="1"/>
</dbReference>
<evidence type="ECO:0000313" key="2">
    <source>
        <dbReference type="Proteomes" id="UP000887572"/>
    </source>
</evidence>
<accession>A0A914H9D1</accession>
<dbReference type="GO" id="GO:0003676">
    <property type="term" value="F:nucleic acid binding"/>
    <property type="evidence" value="ECO:0007669"/>
    <property type="project" value="InterPro"/>
</dbReference>
<reference evidence="3" key="1">
    <citation type="submission" date="2022-11" db="UniProtKB">
        <authorList>
            <consortium name="WormBaseParasite"/>
        </authorList>
    </citation>
    <scope>IDENTIFICATION</scope>
</reference>
<name>A0A914H9D1_GLORO</name>
<evidence type="ECO:0000256" key="1">
    <source>
        <dbReference type="SAM" id="MobiDB-lite"/>
    </source>
</evidence>
<dbReference type="Gene3D" id="3.30.420.10">
    <property type="entry name" value="Ribonuclease H-like superfamily/Ribonuclease H"/>
    <property type="match status" value="1"/>
</dbReference>
<protein>
    <submittedName>
        <fullName evidence="3">Transposase</fullName>
    </submittedName>
</protein>
<feature type="compositionally biased region" description="Basic and acidic residues" evidence="1">
    <location>
        <begin position="143"/>
        <end position="163"/>
    </location>
</feature>
<feature type="region of interest" description="Disordered" evidence="1">
    <location>
        <begin position="132"/>
        <end position="163"/>
    </location>
</feature>
<dbReference type="Proteomes" id="UP000887572">
    <property type="component" value="Unplaced"/>
</dbReference>